<organism evidence="1 2">
    <name type="scientific">Lysinibacillus piscis</name>
    <dbReference type="NCBI Taxonomy" id="2518931"/>
    <lineage>
        <taxon>Bacteria</taxon>
        <taxon>Bacillati</taxon>
        <taxon>Bacillota</taxon>
        <taxon>Bacilli</taxon>
        <taxon>Bacillales</taxon>
        <taxon>Bacillaceae</taxon>
        <taxon>Lysinibacillus</taxon>
    </lineage>
</organism>
<sequence>MSIQFSNYASVSDYKDRITSSSQVFYANKLTLIRGAITAGLAPKAHLNITREVLEWKIATMLAFINTSSPFTIKNVSDLETSEKVTVAYFIGMVFAQIQMQKMYNVRHLMHLKSDNITVTSSPGDLKNPDLWGLDYITGQSYLVEAKGSTKCSEYFSNSYVNKAEIQLNAILQIHYNLGGHTTTYDQASFNLNKLIVATHPNINGEIMQHVIDPKNEEQKILDINGDEMVYKHYAHLVKFINNEKAKSIEINNISGVKFKMIDLDSFNCSIGIMENIYEILKPYTKVENLTEAILSNLHQEVNDSLDELDKLINKIPDNDKFSIGIDGIIVIEKN</sequence>
<evidence type="ECO:0000313" key="2">
    <source>
        <dbReference type="Proteomes" id="UP001065593"/>
    </source>
</evidence>
<protein>
    <submittedName>
        <fullName evidence="1">Uncharacterized protein</fullName>
    </submittedName>
</protein>
<dbReference type="Proteomes" id="UP001065593">
    <property type="component" value="Unassembled WGS sequence"/>
</dbReference>
<accession>A0ABQ5NMW8</accession>
<gene>
    <name evidence="1" type="ORF">LYSBPC_28270</name>
</gene>
<comment type="caution">
    <text evidence="1">The sequence shown here is derived from an EMBL/GenBank/DDBJ whole genome shotgun (WGS) entry which is preliminary data.</text>
</comment>
<name>A0ABQ5NMW8_9BACI</name>
<dbReference type="RefSeq" id="WP_264989536.1">
    <property type="nucleotide sequence ID" value="NZ_BRZA01000003.1"/>
</dbReference>
<keyword evidence="2" id="KW-1185">Reference proteome</keyword>
<proteinExistence type="predicted"/>
<dbReference type="EMBL" id="BRZA01000003">
    <property type="protein sequence ID" value="GLC89700.1"/>
    <property type="molecule type" value="Genomic_DNA"/>
</dbReference>
<reference evidence="1" key="1">
    <citation type="submission" date="2022-08" db="EMBL/GenBank/DDBJ databases">
        <title>Draft genome sequence of Lysinibacillus sp. strain KH24.</title>
        <authorList>
            <person name="Kanbe H."/>
            <person name="Itoh H."/>
        </authorList>
    </citation>
    <scope>NUCLEOTIDE SEQUENCE</scope>
    <source>
        <strain evidence="1">KH24</strain>
    </source>
</reference>
<evidence type="ECO:0000313" key="1">
    <source>
        <dbReference type="EMBL" id="GLC89700.1"/>
    </source>
</evidence>